<dbReference type="Proteomes" id="UP000704712">
    <property type="component" value="Unassembled WGS sequence"/>
</dbReference>
<accession>A0A8S9VA10</accession>
<reference evidence="2" key="1">
    <citation type="submission" date="2020-03" db="EMBL/GenBank/DDBJ databases">
        <title>Hybrid Assembly of Korean Phytophthora infestans isolates.</title>
        <authorList>
            <person name="Prokchorchik M."/>
            <person name="Lee Y."/>
            <person name="Seo J."/>
            <person name="Cho J.-H."/>
            <person name="Park Y.-E."/>
            <person name="Jang D.-C."/>
            <person name="Im J.-S."/>
            <person name="Choi J.-G."/>
            <person name="Park H.-J."/>
            <person name="Lee G.-B."/>
            <person name="Lee Y.-G."/>
            <person name="Hong S.-Y."/>
            <person name="Cho K."/>
            <person name="Sohn K.H."/>
        </authorList>
    </citation>
    <scope>NUCLEOTIDE SEQUENCE</scope>
    <source>
        <strain evidence="2">KR_2_A2</strain>
    </source>
</reference>
<gene>
    <name evidence="2" type="ORF">GN958_ATG00982</name>
</gene>
<dbReference type="EMBL" id="JAACNO010000132">
    <property type="protein sequence ID" value="KAF4149820.1"/>
    <property type="molecule type" value="Genomic_DNA"/>
</dbReference>
<feature type="compositionally biased region" description="Basic residues" evidence="1">
    <location>
        <begin position="60"/>
        <end position="72"/>
    </location>
</feature>
<organism evidence="2 3">
    <name type="scientific">Phytophthora infestans</name>
    <name type="common">Potato late blight agent</name>
    <name type="synonym">Botrytis infestans</name>
    <dbReference type="NCBI Taxonomy" id="4787"/>
    <lineage>
        <taxon>Eukaryota</taxon>
        <taxon>Sar</taxon>
        <taxon>Stramenopiles</taxon>
        <taxon>Oomycota</taxon>
        <taxon>Peronosporomycetes</taxon>
        <taxon>Peronosporales</taxon>
        <taxon>Peronosporaceae</taxon>
        <taxon>Phytophthora</taxon>
    </lineage>
</organism>
<feature type="compositionally biased region" description="Polar residues" evidence="1">
    <location>
        <begin position="105"/>
        <end position="123"/>
    </location>
</feature>
<feature type="compositionally biased region" description="Polar residues" evidence="1">
    <location>
        <begin position="223"/>
        <end position="246"/>
    </location>
</feature>
<evidence type="ECO:0000256" key="1">
    <source>
        <dbReference type="SAM" id="MobiDB-lite"/>
    </source>
</evidence>
<evidence type="ECO:0000313" key="2">
    <source>
        <dbReference type="EMBL" id="KAF4149820.1"/>
    </source>
</evidence>
<comment type="caution">
    <text evidence="2">The sequence shown here is derived from an EMBL/GenBank/DDBJ whole genome shotgun (WGS) entry which is preliminary data.</text>
</comment>
<feature type="compositionally biased region" description="Polar residues" evidence="1">
    <location>
        <begin position="136"/>
        <end position="149"/>
    </location>
</feature>
<proteinExistence type="predicted"/>
<dbReference type="AlphaFoldDB" id="A0A8S9VA10"/>
<protein>
    <submittedName>
        <fullName evidence="2">Uncharacterized protein</fullName>
    </submittedName>
</protein>
<evidence type="ECO:0000313" key="3">
    <source>
        <dbReference type="Proteomes" id="UP000704712"/>
    </source>
</evidence>
<sequence>MQMQDMPSDGWVVVPGRLQCDCYYCWKHGVCPHIIDACTAAGVPCPGLTPSPRRFVTNARRSRLPARRRSAARRLQLNRASTNASSERPDSSVTDTEALDAAASLTVSDPATSNQDDQNSPPLTTDVDGAFVGVEVTSSDSIGPVTTSVIGDDDDTPSGSLGVVTSDASADNDDMVLEQRLPQDTATVASTQEDPPARHPIAVRANRAGKSSGRDEAVPELRSTASPTSETTGVHQAVTRPSAQSARTSEPRRTGRRRSPTTRAAESQEQARKRTRQ</sequence>
<name>A0A8S9VA10_PHYIN</name>
<feature type="region of interest" description="Disordered" evidence="1">
    <location>
        <begin position="60"/>
        <end position="173"/>
    </location>
</feature>
<feature type="compositionally biased region" description="Polar residues" evidence="1">
    <location>
        <begin position="82"/>
        <end position="95"/>
    </location>
</feature>
<feature type="region of interest" description="Disordered" evidence="1">
    <location>
        <begin position="186"/>
        <end position="277"/>
    </location>
</feature>